<keyword evidence="6" id="KW-0804">Transcription</keyword>
<dbReference type="RefSeq" id="WP_342758920.1">
    <property type="nucleotide sequence ID" value="NZ_CP146256.1"/>
</dbReference>
<evidence type="ECO:0000256" key="6">
    <source>
        <dbReference type="ARBA" id="ARBA00023163"/>
    </source>
</evidence>
<organism evidence="10 11">
    <name type="scientific">Kineothrix sedimenti</name>
    <dbReference type="NCBI Taxonomy" id="3123317"/>
    <lineage>
        <taxon>Bacteria</taxon>
        <taxon>Bacillati</taxon>
        <taxon>Bacillota</taxon>
        <taxon>Clostridia</taxon>
        <taxon>Lachnospirales</taxon>
        <taxon>Lachnospiraceae</taxon>
        <taxon>Kineothrix</taxon>
    </lineage>
</organism>
<keyword evidence="4" id="KW-0805">Transcription regulation</keyword>
<dbReference type="Pfam" id="PF00072">
    <property type="entry name" value="Response_reg"/>
    <property type="match status" value="1"/>
</dbReference>
<keyword evidence="5" id="KW-0238">DNA-binding</keyword>
<dbReference type="CDD" id="cd00156">
    <property type="entry name" value="REC"/>
    <property type="match status" value="1"/>
</dbReference>
<evidence type="ECO:0000313" key="11">
    <source>
        <dbReference type="Proteomes" id="UP001451571"/>
    </source>
</evidence>
<reference evidence="10 11" key="1">
    <citation type="submission" date="2024-02" db="EMBL/GenBank/DDBJ databases">
        <title>Bacterial strain from lacustrine sediment.</title>
        <authorList>
            <person name="Petit C."/>
            <person name="Fadhlaoui K."/>
        </authorList>
    </citation>
    <scope>NUCLEOTIDE SEQUENCE [LARGE SCALE GENOMIC DNA]</scope>
    <source>
        <strain evidence="10 11">IPX-CK</strain>
    </source>
</reference>
<evidence type="ECO:0000313" key="10">
    <source>
        <dbReference type="EMBL" id="XAH75355.1"/>
    </source>
</evidence>
<evidence type="ECO:0000256" key="3">
    <source>
        <dbReference type="ARBA" id="ARBA00023012"/>
    </source>
</evidence>
<dbReference type="Proteomes" id="UP001451571">
    <property type="component" value="Chromosome"/>
</dbReference>
<evidence type="ECO:0000256" key="2">
    <source>
        <dbReference type="ARBA" id="ARBA00022553"/>
    </source>
</evidence>
<evidence type="ECO:0000256" key="4">
    <source>
        <dbReference type="ARBA" id="ARBA00023015"/>
    </source>
</evidence>
<dbReference type="SMART" id="SM00448">
    <property type="entry name" value="REC"/>
    <property type="match status" value="1"/>
</dbReference>
<keyword evidence="11" id="KW-1185">Reference proteome</keyword>
<dbReference type="PROSITE" id="PS50110">
    <property type="entry name" value="RESPONSE_REGULATORY"/>
    <property type="match status" value="1"/>
</dbReference>
<evidence type="ECO:0000259" key="9">
    <source>
        <dbReference type="PROSITE" id="PS50110"/>
    </source>
</evidence>
<protein>
    <recommendedName>
        <fullName evidence="1">Stage 0 sporulation protein A homolog</fullName>
    </recommendedName>
</protein>
<dbReference type="SUPFAM" id="SSF52172">
    <property type="entry name" value="CheY-like"/>
    <property type="match status" value="1"/>
</dbReference>
<comment type="function">
    <text evidence="7">May play the central regulatory role in sporulation. It may be an element of the effector pathway responsible for the activation of sporulation genes in response to nutritional stress. Spo0A may act in concert with spo0H (a sigma factor) to control the expression of some genes that are critical to the sporulation process.</text>
</comment>
<dbReference type="Gene3D" id="3.40.50.2300">
    <property type="match status" value="1"/>
</dbReference>
<keyword evidence="2 8" id="KW-0597">Phosphoprotein</keyword>
<evidence type="ECO:0000256" key="1">
    <source>
        <dbReference type="ARBA" id="ARBA00018672"/>
    </source>
</evidence>
<dbReference type="EMBL" id="CP146256">
    <property type="protein sequence ID" value="XAH75355.1"/>
    <property type="molecule type" value="Genomic_DNA"/>
</dbReference>
<proteinExistence type="predicted"/>
<dbReference type="InterPro" id="IPR001789">
    <property type="entry name" value="Sig_transdc_resp-reg_receiver"/>
</dbReference>
<gene>
    <name evidence="10" type="ORF">V6984_06255</name>
</gene>
<dbReference type="PANTHER" id="PTHR48111:SF1">
    <property type="entry name" value="TWO-COMPONENT RESPONSE REGULATOR ORR33"/>
    <property type="match status" value="1"/>
</dbReference>
<dbReference type="InterPro" id="IPR039420">
    <property type="entry name" value="WalR-like"/>
</dbReference>
<evidence type="ECO:0000256" key="5">
    <source>
        <dbReference type="ARBA" id="ARBA00023125"/>
    </source>
</evidence>
<evidence type="ECO:0000256" key="8">
    <source>
        <dbReference type="PROSITE-ProRule" id="PRU00169"/>
    </source>
</evidence>
<dbReference type="InterPro" id="IPR011006">
    <property type="entry name" value="CheY-like_superfamily"/>
</dbReference>
<dbReference type="PANTHER" id="PTHR48111">
    <property type="entry name" value="REGULATOR OF RPOS"/>
    <property type="match status" value="1"/>
</dbReference>
<accession>A0ABZ3EZS7</accession>
<feature type="domain" description="Response regulatory" evidence="9">
    <location>
        <begin position="5"/>
        <end position="120"/>
    </location>
</feature>
<keyword evidence="3" id="KW-0902">Two-component regulatory system</keyword>
<name>A0ABZ3EZS7_9FIRM</name>
<feature type="modified residue" description="4-aspartylphosphate" evidence="8">
    <location>
        <position position="56"/>
    </location>
</feature>
<sequence length="127" mass="14204">MEPCKILIIDDSDELRRVLRMAFAAMRTEYQMLEAGSLAAGRTLLESETPDLLLLDAELPDGSGFDFCREVRLYSDIPILLSSGLAEKARIAEGYGAGCSDYLVKPYLLDTLLERIEALRRYQPGSR</sequence>
<evidence type="ECO:0000256" key="7">
    <source>
        <dbReference type="ARBA" id="ARBA00024867"/>
    </source>
</evidence>